<keyword evidence="1" id="KW-0472">Membrane</keyword>
<protein>
    <submittedName>
        <fullName evidence="2">DUF4191 domain-containing protein</fullName>
    </submittedName>
</protein>
<name>A0ABP9JE74_9MICO</name>
<evidence type="ECO:0000313" key="2">
    <source>
        <dbReference type="EMBL" id="GAA5029282.1"/>
    </source>
</evidence>
<accession>A0ABP9JE74</accession>
<feature type="transmembrane region" description="Helical" evidence="1">
    <location>
        <begin position="39"/>
        <end position="59"/>
    </location>
</feature>
<reference evidence="3" key="1">
    <citation type="journal article" date="2019" name="Int. J. Syst. Evol. Microbiol.">
        <title>The Global Catalogue of Microorganisms (GCM) 10K type strain sequencing project: providing services to taxonomists for standard genome sequencing and annotation.</title>
        <authorList>
            <consortium name="The Broad Institute Genomics Platform"/>
            <consortium name="The Broad Institute Genome Sequencing Center for Infectious Disease"/>
            <person name="Wu L."/>
            <person name="Ma J."/>
        </authorList>
    </citation>
    <scope>NUCLEOTIDE SEQUENCE [LARGE SCALE GENOMIC DNA]</scope>
    <source>
        <strain evidence="3">JCM 17687</strain>
    </source>
</reference>
<evidence type="ECO:0000256" key="1">
    <source>
        <dbReference type="SAM" id="Phobius"/>
    </source>
</evidence>
<organism evidence="2 3">
    <name type="scientific">Terrabacter aeriphilus</name>
    <dbReference type="NCBI Taxonomy" id="515662"/>
    <lineage>
        <taxon>Bacteria</taxon>
        <taxon>Bacillati</taxon>
        <taxon>Actinomycetota</taxon>
        <taxon>Actinomycetes</taxon>
        <taxon>Micrococcales</taxon>
        <taxon>Intrasporangiaceae</taxon>
        <taxon>Terrabacter</taxon>
    </lineage>
</organism>
<evidence type="ECO:0000313" key="3">
    <source>
        <dbReference type="Proteomes" id="UP001500427"/>
    </source>
</evidence>
<keyword evidence="3" id="KW-1185">Reference proteome</keyword>
<dbReference type="Pfam" id="PF13829">
    <property type="entry name" value="DUF4191"/>
    <property type="match status" value="1"/>
</dbReference>
<sequence length="245" mass="26462">MARNKKEGDATSAPQEKKQGRLSQIRDVYRVSKQADPAIGWFMLLAFLVVFGVLLVVGFLVKLPWIFGIFGVLFGILAATIIMSRRAERAAYSQIEGQAGAAGAALTSIRRGWYTDREPVAADVARPGDINSAAMVYRALGRPGVVLVGEGPTARVQKLLAAEKKRVERVAPGVPVITLRVGSGDGEVSLPKLASKVQRLKPQITKDEMAMVNKRLKALGGLRAPLPPGVDPMRARMDRKALRGK</sequence>
<keyword evidence="1" id="KW-0812">Transmembrane</keyword>
<dbReference type="Proteomes" id="UP001500427">
    <property type="component" value="Unassembled WGS sequence"/>
</dbReference>
<dbReference type="EMBL" id="BAABIW010000016">
    <property type="protein sequence ID" value="GAA5029282.1"/>
    <property type="molecule type" value="Genomic_DNA"/>
</dbReference>
<feature type="transmembrane region" description="Helical" evidence="1">
    <location>
        <begin position="65"/>
        <end position="83"/>
    </location>
</feature>
<proteinExistence type="predicted"/>
<gene>
    <name evidence="2" type="ORF">GCM10023258_25610</name>
</gene>
<dbReference type="InterPro" id="IPR025445">
    <property type="entry name" value="DUF4191"/>
</dbReference>
<comment type="caution">
    <text evidence="2">The sequence shown here is derived from an EMBL/GenBank/DDBJ whole genome shotgun (WGS) entry which is preliminary data.</text>
</comment>
<dbReference type="RefSeq" id="WP_345507875.1">
    <property type="nucleotide sequence ID" value="NZ_BAABIW010000016.1"/>
</dbReference>
<keyword evidence="1" id="KW-1133">Transmembrane helix</keyword>